<protein>
    <submittedName>
        <fullName evidence="2">Uncharacterized protein</fullName>
    </submittedName>
</protein>
<accession>A0A1N6EU48</accession>
<sequence>MKRVMFAALLGLFPLAAQAGDALMVNALHSKEHGGFSVSCDQTVASSQFSSWDRVPVLCAIAIHPEQGGFAHLGSVTVGAEEVVFDLYRDRNDQTYIGYTIEQGGRVIWALPEAARAAHGYGNPISGSERRAFMAAMQKAARSGGVLRLRFQVAYSGGREVDLKVPLRKWRAALRDVKRAAQVHGAPTAPW</sequence>
<feature type="signal peptide" evidence="1">
    <location>
        <begin position="1"/>
        <end position="19"/>
    </location>
</feature>
<evidence type="ECO:0000256" key="1">
    <source>
        <dbReference type="SAM" id="SignalP"/>
    </source>
</evidence>
<name>A0A1N6EU48_9RHOB</name>
<keyword evidence="1" id="KW-0732">Signal</keyword>
<keyword evidence="3" id="KW-1185">Reference proteome</keyword>
<evidence type="ECO:0000313" key="3">
    <source>
        <dbReference type="Proteomes" id="UP000184932"/>
    </source>
</evidence>
<dbReference type="RefSeq" id="WP_139301224.1">
    <property type="nucleotide sequence ID" value="NZ_FSRL01000001.1"/>
</dbReference>
<dbReference type="STRING" id="1217970.SAMN05444002_1096"/>
<gene>
    <name evidence="2" type="ORF">SAMN05444002_1096</name>
</gene>
<feature type="chain" id="PRO_5009935754" evidence="1">
    <location>
        <begin position="20"/>
        <end position="191"/>
    </location>
</feature>
<dbReference type="EMBL" id="FSRL01000001">
    <property type="protein sequence ID" value="SIN86443.1"/>
    <property type="molecule type" value="Genomic_DNA"/>
</dbReference>
<reference evidence="3" key="1">
    <citation type="submission" date="2016-11" db="EMBL/GenBank/DDBJ databases">
        <authorList>
            <person name="Varghese N."/>
            <person name="Submissions S."/>
        </authorList>
    </citation>
    <scope>NUCLEOTIDE SEQUENCE [LARGE SCALE GENOMIC DNA]</scope>
    <source>
        <strain evidence="3">DSM 29440</strain>
    </source>
</reference>
<proteinExistence type="predicted"/>
<organism evidence="2 3">
    <name type="scientific">Vannielia litorea</name>
    <dbReference type="NCBI Taxonomy" id="1217970"/>
    <lineage>
        <taxon>Bacteria</taxon>
        <taxon>Pseudomonadati</taxon>
        <taxon>Pseudomonadota</taxon>
        <taxon>Alphaproteobacteria</taxon>
        <taxon>Rhodobacterales</taxon>
        <taxon>Paracoccaceae</taxon>
        <taxon>Vannielia</taxon>
    </lineage>
</organism>
<dbReference type="AlphaFoldDB" id="A0A1N6EU48"/>
<evidence type="ECO:0000313" key="2">
    <source>
        <dbReference type="EMBL" id="SIN86443.1"/>
    </source>
</evidence>
<dbReference type="Proteomes" id="UP000184932">
    <property type="component" value="Unassembled WGS sequence"/>
</dbReference>